<keyword evidence="2" id="KW-1185">Reference proteome</keyword>
<accession>A0ACC3YD42</accession>
<reference evidence="1 2" key="1">
    <citation type="journal article" date="2020" name="Phytopathology">
        <title>Genome Sequence Resources of Colletotrichum truncatum, C. plurivorum, C. musicola, and C. sojae: Four Species Pathogenic to Soybean (Glycine max).</title>
        <authorList>
            <person name="Rogerio F."/>
            <person name="Boufleur T.R."/>
            <person name="Ciampi-Guillardi M."/>
            <person name="Sukno S.A."/>
            <person name="Thon M.R."/>
            <person name="Massola Junior N.S."/>
            <person name="Baroncelli R."/>
        </authorList>
    </citation>
    <scope>NUCLEOTIDE SEQUENCE [LARGE SCALE GENOMIC DNA]</scope>
    <source>
        <strain evidence="1 2">CMES1059</strain>
    </source>
</reference>
<sequence length="197" mass="21804">MTNVANESSLHLKTLKTNVPSEYASSARVRQWLLQHLENRKVALVNGPEAFVCLWNGAELHSLHPNHIFGSLISQGVAPQTAHHVVGDVMECLQDYRARRAASAAAGQVWNSEPESEPEAQQEEAQKRPESGGEQRVIDEEADREALVKQFETPRSWYSSWFTARGGVVAAGFSLAAGLGVMAWWMLSPPSKKEEKE</sequence>
<evidence type="ECO:0000313" key="2">
    <source>
        <dbReference type="Proteomes" id="UP000805649"/>
    </source>
</evidence>
<comment type="caution">
    <text evidence="1">The sequence shown here is derived from an EMBL/GenBank/DDBJ whole genome shotgun (WGS) entry which is preliminary data.</text>
</comment>
<organism evidence="1 2">
    <name type="scientific">Colletotrichum truncatum</name>
    <name type="common">Anthracnose fungus</name>
    <name type="synonym">Colletotrichum capsici</name>
    <dbReference type="NCBI Taxonomy" id="5467"/>
    <lineage>
        <taxon>Eukaryota</taxon>
        <taxon>Fungi</taxon>
        <taxon>Dikarya</taxon>
        <taxon>Ascomycota</taxon>
        <taxon>Pezizomycotina</taxon>
        <taxon>Sordariomycetes</taxon>
        <taxon>Hypocreomycetidae</taxon>
        <taxon>Glomerellales</taxon>
        <taxon>Glomerellaceae</taxon>
        <taxon>Colletotrichum</taxon>
        <taxon>Colletotrichum truncatum species complex</taxon>
    </lineage>
</organism>
<proteinExistence type="predicted"/>
<gene>
    <name evidence="1" type="ORF">CTRU02_215360</name>
</gene>
<dbReference type="EMBL" id="VUJX02000015">
    <property type="protein sequence ID" value="KAL0929717.1"/>
    <property type="molecule type" value="Genomic_DNA"/>
</dbReference>
<dbReference type="Proteomes" id="UP000805649">
    <property type="component" value="Unassembled WGS sequence"/>
</dbReference>
<evidence type="ECO:0000313" key="1">
    <source>
        <dbReference type="EMBL" id="KAL0929717.1"/>
    </source>
</evidence>
<name>A0ACC3YD42_COLTU</name>
<protein>
    <submittedName>
        <fullName evidence="1">Uncharacterized protein</fullName>
    </submittedName>
</protein>